<feature type="domain" description="4'-phosphopantetheinyl transferase" evidence="4">
    <location>
        <begin position="122"/>
        <end position="212"/>
    </location>
</feature>
<feature type="compositionally biased region" description="Pro residues" evidence="3">
    <location>
        <begin position="310"/>
        <end position="323"/>
    </location>
</feature>
<name>A0A2U9P842_STRAS</name>
<dbReference type="GO" id="GO:0000287">
    <property type="term" value="F:magnesium ion binding"/>
    <property type="evidence" value="ECO:0007669"/>
    <property type="project" value="InterPro"/>
</dbReference>
<evidence type="ECO:0000259" key="4">
    <source>
        <dbReference type="Pfam" id="PF01648"/>
    </source>
</evidence>
<dbReference type="PANTHER" id="PTHR12215">
    <property type="entry name" value="PHOSPHOPANTETHEINE TRANSFERASE"/>
    <property type="match status" value="1"/>
</dbReference>
<dbReference type="KEGG" id="sact:DMT42_25250"/>
<dbReference type="AlphaFoldDB" id="A0A2U9P842"/>
<dbReference type="InterPro" id="IPR037143">
    <property type="entry name" value="4-PPantetheinyl_Trfase_dom_sf"/>
</dbReference>
<feature type="region of interest" description="Disordered" evidence="3">
    <location>
        <begin position="254"/>
        <end position="338"/>
    </location>
</feature>
<dbReference type="EMBL" id="CP029788">
    <property type="protein sequence ID" value="AWT45265.1"/>
    <property type="molecule type" value="Genomic_DNA"/>
</dbReference>
<evidence type="ECO:0000256" key="2">
    <source>
        <dbReference type="ARBA" id="ARBA00022679"/>
    </source>
</evidence>
<dbReference type="Proteomes" id="UP000247634">
    <property type="component" value="Chromosome"/>
</dbReference>
<dbReference type="InterPro" id="IPR050559">
    <property type="entry name" value="P-Pant_transferase_sf"/>
</dbReference>
<dbReference type="Pfam" id="PF01648">
    <property type="entry name" value="ACPS"/>
    <property type="match status" value="1"/>
</dbReference>
<gene>
    <name evidence="5" type="ORF">DMT42_25250</name>
</gene>
<keyword evidence="2" id="KW-0808">Transferase</keyword>
<protein>
    <recommendedName>
        <fullName evidence="4">4'-phosphopantetheinyl transferase domain-containing protein</fullName>
    </recommendedName>
</protein>
<evidence type="ECO:0000313" key="6">
    <source>
        <dbReference type="Proteomes" id="UP000247634"/>
    </source>
</evidence>
<organism evidence="5 6">
    <name type="scientific">Streptomyces actuosus</name>
    <dbReference type="NCBI Taxonomy" id="1885"/>
    <lineage>
        <taxon>Bacteria</taxon>
        <taxon>Bacillati</taxon>
        <taxon>Actinomycetota</taxon>
        <taxon>Actinomycetes</taxon>
        <taxon>Kitasatosporales</taxon>
        <taxon>Streptomycetaceae</taxon>
        <taxon>Streptomyces</taxon>
    </lineage>
</organism>
<dbReference type="RefSeq" id="WP_110630150.1">
    <property type="nucleotide sequence ID" value="NZ_CP029788.1"/>
</dbReference>
<comment type="similarity">
    <text evidence="1">Belongs to the P-Pant transferase superfamily. Gsp/Sfp/HetI/AcpT family.</text>
</comment>
<dbReference type="Gene3D" id="3.90.470.20">
    <property type="entry name" value="4'-phosphopantetheinyl transferase domain"/>
    <property type="match status" value="1"/>
</dbReference>
<dbReference type="GO" id="GO:0019878">
    <property type="term" value="P:lysine biosynthetic process via aminoadipic acid"/>
    <property type="evidence" value="ECO:0007669"/>
    <property type="project" value="TreeGrafter"/>
</dbReference>
<evidence type="ECO:0000313" key="5">
    <source>
        <dbReference type="EMBL" id="AWT45265.1"/>
    </source>
</evidence>
<dbReference type="InterPro" id="IPR008278">
    <property type="entry name" value="4-PPantetheinyl_Trfase_dom"/>
</dbReference>
<sequence length="338" mass="36528">MHGATYRTLRQTDAVHVWQGRVPDSFDPAALAVLSPGERETAARRPAPVGTRYARVHAEVRRILAGYLDADPGELRVGRWPCPRCPDPAHGRPRLEFPRTGLDFNLSHSGAHWLLAVTAERPVGVDLENARPAADLWTTSAAVMSPSELRHLRGLPDEAARTAAYYRAWTRKEAVVKASGVGVVADLRAVEVRPHEPAPVLVRHAEPRGPQLWLVRDLPLGPGRYGALATEPELRGPVLLIDPAGPGTAVVPVRDGGAPLQGPVPDGVPSRRMPLPDGEPPRRMPLPDVEPSHRLPLPDVEPSHRLPLPDGVPPLHAPVPGGVPPFQVSVPEGEPPRR</sequence>
<evidence type="ECO:0000256" key="3">
    <source>
        <dbReference type="SAM" id="MobiDB-lite"/>
    </source>
</evidence>
<dbReference type="OrthoDB" id="190168at2"/>
<dbReference type="SUPFAM" id="SSF56214">
    <property type="entry name" value="4'-phosphopantetheinyl transferase"/>
    <property type="match status" value="2"/>
</dbReference>
<keyword evidence="6" id="KW-1185">Reference proteome</keyword>
<dbReference type="PANTHER" id="PTHR12215:SF10">
    <property type="entry name" value="L-AMINOADIPATE-SEMIALDEHYDE DEHYDROGENASE-PHOSPHOPANTETHEINYL TRANSFERASE"/>
    <property type="match status" value="1"/>
</dbReference>
<accession>A0A2U9P842</accession>
<evidence type="ECO:0000256" key="1">
    <source>
        <dbReference type="ARBA" id="ARBA00010990"/>
    </source>
</evidence>
<dbReference type="GO" id="GO:0008897">
    <property type="term" value="F:holo-[acyl-carrier-protein] synthase activity"/>
    <property type="evidence" value="ECO:0007669"/>
    <property type="project" value="InterPro"/>
</dbReference>
<dbReference type="GO" id="GO:0005829">
    <property type="term" value="C:cytosol"/>
    <property type="evidence" value="ECO:0007669"/>
    <property type="project" value="TreeGrafter"/>
</dbReference>
<reference evidence="5 6" key="1">
    <citation type="submission" date="2018-06" db="EMBL/GenBank/DDBJ databases">
        <title>The complete genome sequence of a nosiheptide producer Streptomyces actuosus ATCC 25421: deducing the ability of producing a new class III lantibiotics.</title>
        <authorList>
            <person name="Liu W."/>
            <person name="Sun F."/>
            <person name="Hu Y."/>
        </authorList>
    </citation>
    <scope>NUCLEOTIDE SEQUENCE [LARGE SCALE GENOMIC DNA]</scope>
    <source>
        <strain evidence="5 6">ATCC 25421</strain>
    </source>
</reference>
<proteinExistence type="inferred from homology"/>